<organism evidence="1 2">
    <name type="scientific">Orbilia brochopaga</name>
    <dbReference type="NCBI Taxonomy" id="3140254"/>
    <lineage>
        <taxon>Eukaryota</taxon>
        <taxon>Fungi</taxon>
        <taxon>Dikarya</taxon>
        <taxon>Ascomycota</taxon>
        <taxon>Pezizomycotina</taxon>
        <taxon>Orbiliomycetes</taxon>
        <taxon>Orbiliales</taxon>
        <taxon>Orbiliaceae</taxon>
        <taxon>Orbilia</taxon>
    </lineage>
</organism>
<keyword evidence="2" id="KW-1185">Reference proteome</keyword>
<dbReference type="EMBL" id="JAVHNQ010000002">
    <property type="protein sequence ID" value="KAK6355185.1"/>
    <property type="molecule type" value="Genomic_DNA"/>
</dbReference>
<evidence type="ECO:0000313" key="1">
    <source>
        <dbReference type="EMBL" id="KAK6355185.1"/>
    </source>
</evidence>
<accession>A0AAV9V6H6</accession>
<proteinExistence type="predicted"/>
<gene>
    <name evidence="1" type="ORF">TWF696_004303</name>
</gene>
<evidence type="ECO:0000313" key="2">
    <source>
        <dbReference type="Proteomes" id="UP001375240"/>
    </source>
</evidence>
<sequence>MYSRPVQRESYAWPYAEDPAHQNANPTWQQAYDGTFAENPSRPMSPVYQQYPNVQQEPQYHPLYQNVNAPIELRQLRQTGRPVYMTPQYDGESFEGPAAPQPVYTRRRIYRQPTPQPAIRQPVQRPLRRVIQQQPVQRIVQQPVQQQQMQLARTQPHYYETFEEMVAARGDQYKPYTGYDGAARQVVFSNESYKGMMRPGDSAFRAICGCCTGFWRSDQW</sequence>
<comment type="caution">
    <text evidence="1">The sequence shown here is derived from an EMBL/GenBank/DDBJ whole genome shotgun (WGS) entry which is preliminary data.</text>
</comment>
<dbReference type="Proteomes" id="UP001375240">
    <property type="component" value="Unassembled WGS sequence"/>
</dbReference>
<dbReference type="AlphaFoldDB" id="A0AAV9V6H6"/>
<protein>
    <submittedName>
        <fullName evidence="1">Uncharacterized protein</fullName>
    </submittedName>
</protein>
<reference evidence="1 2" key="1">
    <citation type="submission" date="2019-10" db="EMBL/GenBank/DDBJ databases">
        <authorList>
            <person name="Palmer J.M."/>
        </authorList>
    </citation>
    <scope>NUCLEOTIDE SEQUENCE [LARGE SCALE GENOMIC DNA]</scope>
    <source>
        <strain evidence="1 2">TWF696</strain>
    </source>
</reference>
<name>A0AAV9V6H6_9PEZI</name>